<evidence type="ECO:0000256" key="3">
    <source>
        <dbReference type="ARBA" id="ARBA00022750"/>
    </source>
</evidence>
<accession>A0A835AS39</accession>
<dbReference type="GO" id="GO:0004190">
    <property type="term" value="F:aspartic-type endopeptidase activity"/>
    <property type="evidence" value="ECO:0007669"/>
    <property type="project" value="UniProtKB-KW"/>
</dbReference>
<dbReference type="EMBL" id="JACEFO010002254">
    <property type="protein sequence ID" value="KAF8670610.1"/>
    <property type="molecule type" value="Genomic_DNA"/>
</dbReference>
<gene>
    <name evidence="8" type="ORF">HU200_050638</name>
</gene>
<dbReference type="InterPro" id="IPR032861">
    <property type="entry name" value="TAXi_N"/>
</dbReference>
<comment type="similarity">
    <text evidence="1">Belongs to the peptidase A1 family.</text>
</comment>
<organism evidence="8 9">
    <name type="scientific">Digitaria exilis</name>
    <dbReference type="NCBI Taxonomy" id="1010633"/>
    <lineage>
        <taxon>Eukaryota</taxon>
        <taxon>Viridiplantae</taxon>
        <taxon>Streptophyta</taxon>
        <taxon>Embryophyta</taxon>
        <taxon>Tracheophyta</taxon>
        <taxon>Spermatophyta</taxon>
        <taxon>Magnoliopsida</taxon>
        <taxon>Liliopsida</taxon>
        <taxon>Poales</taxon>
        <taxon>Poaceae</taxon>
        <taxon>PACMAD clade</taxon>
        <taxon>Panicoideae</taxon>
        <taxon>Panicodae</taxon>
        <taxon>Paniceae</taxon>
        <taxon>Anthephorinae</taxon>
        <taxon>Digitaria</taxon>
    </lineage>
</organism>
<dbReference type="InterPro" id="IPR032799">
    <property type="entry name" value="TAXi_C"/>
</dbReference>
<dbReference type="GO" id="GO:0005576">
    <property type="term" value="C:extracellular region"/>
    <property type="evidence" value="ECO:0007669"/>
    <property type="project" value="TreeGrafter"/>
</dbReference>
<dbReference type="InterPro" id="IPR021109">
    <property type="entry name" value="Peptidase_aspartic_dom_sf"/>
</dbReference>
<dbReference type="InterPro" id="IPR034161">
    <property type="entry name" value="Pepsin-like_plant"/>
</dbReference>
<evidence type="ECO:0000313" key="8">
    <source>
        <dbReference type="EMBL" id="KAF8670610.1"/>
    </source>
</evidence>
<dbReference type="Proteomes" id="UP000636709">
    <property type="component" value="Unassembled WGS sequence"/>
</dbReference>
<feature type="compositionally biased region" description="Basic and acidic residues" evidence="6">
    <location>
        <begin position="484"/>
        <end position="498"/>
    </location>
</feature>
<dbReference type="Pfam" id="PF14543">
    <property type="entry name" value="TAXi_N"/>
    <property type="match status" value="1"/>
</dbReference>
<dbReference type="SUPFAM" id="SSF50630">
    <property type="entry name" value="Acid proteases"/>
    <property type="match status" value="1"/>
</dbReference>
<keyword evidence="2" id="KW-0645">Protease</keyword>
<feature type="domain" description="Peptidase A1" evidence="7">
    <location>
        <begin position="25"/>
        <end position="364"/>
    </location>
</feature>
<feature type="compositionally biased region" description="Low complexity" evidence="6">
    <location>
        <begin position="463"/>
        <end position="479"/>
    </location>
</feature>
<evidence type="ECO:0000256" key="4">
    <source>
        <dbReference type="ARBA" id="ARBA00022801"/>
    </source>
</evidence>
<evidence type="ECO:0000313" key="9">
    <source>
        <dbReference type="Proteomes" id="UP000636709"/>
    </source>
</evidence>
<dbReference type="PROSITE" id="PS51767">
    <property type="entry name" value="PEPTIDASE_A1"/>
    <property type="match status" value="1"/>
</dbReference>
<dbReference type="CDD" id="cd05476">
    <property type="entry name" value="pepsin_A_like_plant"/>
    <property type="match status" value="1"/>
</dbReference>
<name>A0A835AS39_9POAL</name>
<keyword evidence="4" id="KW-0378">Hydrolase</keyword>
<keyword evidence="5" id="KW-0325">Glycoprotein</keyword>
<dbReference type="Gene3D" id="2.40.70.10">
    <property type="entry name" value="Acid Proteases"/>
    <property type="match status" value="3"/>
</dbReference>
<sequence length="573" mass="61054">MMPPTSSGGPTMVNNNAPATTAGLYVADLLVGTPPQNISGVLDISTQLVRMQCASWHCIDCRPPPVPTFYPKASSTAFPLPCNNDTCQSLLPQNCTDSNICRSNEHIIISNNGSTTQGYLTFDTFTFGTAAVDMLFGCSESTTGNYSGAFGAIGLGRGELSLVSQLGLSNFSYLLAPYGSDGSVQLGGVAVPSMGSSTTPLYNSSAYPDQYYVGLTGVYVDGEEVDGIPAGTFDLQNDGSGGVFLSTTEPITYLLSDAYYVVRQAFASRISAQPLGNVSLCYTAESMVGVHVPELTLVFDGVDGGDDVKMELNKDNYLIEFNDGERDVECLAVLPSVGASLLGSLLQTGTEMIYDLEREQLTFVMTDTEDASLASAGPVPSLAVTVAVALWLALTSRPDRGRPAQTWLTGGGGHWLKSRGSPEPPLPTYRNPNPIYRCPSPMRRPLRRHCIDSSAPRLRRRSSTTTSTTPTDYTNMSTSSAKPDVFHPGEAPRRNEFNNGEHDVECLAVLPSAGASLLGSLLQTGTEMIYDLEREQLTFVMTDTEDASLASAGPAPSLAMDVAVALWVVRLLI</sequence>
<evidence type="ECO:0000256" key="2">
    <source>
        <dbReference type="ARBA" id="ARBA00022670"/>
    </source>
</evidence>
<evidence type="ECO:0000256" key="6">
    <source>
        <dbReference type="SAM" id="MobiDB-lite"/>
    </source>
</evidence>
<dbReference type="OrthoDB" id="695235at2759"/>
<protein>
    <recommendedName>
        <fullName evidence="7">Peptidase A1 domain-containing protein</fullName>
    </recommendedName>
</protein>
<dbReference type="GO" id="GO:0006508">
    <property type="term" value="P:proteolysis"/>
    <property type="evidence" value="ECO:0007669"/>
    <property type="project" value="UniProtKB-KW"/>
</dbReference>
<dbReference type="InterPro" id="IPR051708">
    <property type="entry name" value="Plant_Aspart_Prot_A1"/>
</dbReference>
<evidence type="ECO:0000256" key="5">
    <source>
        <dbReference type="ARBA" id="ARBA00023180"/>
    </source>
</evidence>
<evidence type="ECO:0000256" key="1">
    <source>
        <dbReference type="ARBA" id="ARBA00007447"/>
    </source>
</evidence>
<dbReference type="InterPro" id="IPR033121">
    <property type="entry name" value="PEPTIDASE_A1"/>
</dbReference>
<keyword evidence="9" id="KW-1185">Reference proteome</keyword>
<reference evidence="8" key="1">
    <citation type="submission" date="2020-07" db="EMBL/GenBank/DDBJ databases">
        <title>Genome sequence and genetic diversity analysis of an under-domesticated orphan crop, white fonio (Digitaria exilis).</title>
        <authorList>
            <person name="Bennetzen J.L."/>
            <person name="Chen S."/>
            <person name="Ma X."/>
            <person name="Wang X."/>
            <person name="Yssel A.E.J."/>
            <person name="Chaluvadi S.R."/>
            <person name="Johnson M."/>
            <person name="Gangashetty P."/>
            <person name="Hamidou F."/>
            <person name="Sanogo M.D."/>
            <person name="Zwaenepoel A."/>
            <person name="Wallace J."/>
            <person name="Van De Peer Y."/>
            <person name="Van Deynze A."/>
        </authorList>
    </citation>
    <scope>NUCLEOTIDE SEQUENCE</scope>
    <source>
        <tissue evidence="8">Leaves</tissue>
    </source>
</reference>
<dbReference type="Pfam" id="PF14541">
    <property type="entry name" value="TAXi_C"/>
    <property type="match status" value="1"/>
</dbReference>
<feature type="region of interest" description="Disordered" evidence="6">
    <location>
        <begin position="408"/>
        <end position="498"/>
    </location>
</feature>
<comment type="caution">
    <text evidence="8">The sequence shown here is derived from an EMBL/GenBank/DDBJ whole genome shotgun (WGS) entry which is preliminary data.</text>
</comment>
<dbReference type="AlphaFoldDB" id="A0A835AS39"/>
<dbReference type="PANTHER" id="PTHR47967">
    <property type="entry name" value="OS07G0603500 PROTEIN-RELATED"/>
    <property type="match status" value="1"/>
</dbReference>
<evidence type="ECO:0000259" key="7">
    <source>
        <dbReference type="PROSITE" id="PS51767"/>
    </source>
</evidence>
<keyword evidence="3" id="KW-0064">Aspartyl protease</keyword>
<dbReference type="PANTHER" id="PTHR47967:SF85">
    <property type="entry name" value="OS05G0384300 PROTEIN"/>
    <property type="match status" value="1"/>
</dbReference>
<proteinExistence type="inferred from homology"/>